<dbReference type="InterPro" id="IPR006314">
    <property type="entry name" value="Dyp_peroxidase"/>
</dbReference>
<comment type="subcellular location">
    <subcellularLocation>
        <location evidence="1">Cell envelope</location>
    </subcellularLocation>
</comment>
<evidence type="ECO:0000313" key="17">
    <source>
        <dbReference type="Proteomes" id="UP000179935"/>
    </source>
</evidence>
<dbReference type="GO" id="GO:0005829">
    <property type="term" value="C:cytosol"/>
    <property type="evidence" value="ECO:0007669"/>
    <property type="project" value="TreeGrafter"/>
</dbReference>
<evidence type="ECO:0000259" key="15">
    <source>
        <dbReference type="Pfam" id="PF20628"/>
    </source>
</evidence>
<comment type="function">
    <text evidence="13">Involved in the recovery of exogenous heme iron. Extracts iron from heme while preserving the protoporphyrin ring intact.</text>
</comment>
<dbReference type="InterPro" id="IPR006311">
    <property type="entry name" value="TAT_signal"/>
</dbReference>
<dbReference type="PANTHER" id="PTHR30521:SF4">
    <property type="entry name" value="DEFERROCHELATASE"/>
    <property type="match status" value="1"/>
</dbReference>
<keyword evidence="5" id="KW-0732">Signal</keyword>
<evidence type="ECO:0000256" key="4">
    <source>
        <dbReference type="ARBA" id="ARBA00022723"/>
    </source>
</evidence>
<evidence type="ECO:0000259" key="14">
    <source>
        <dbReference type="Pfam" id="PF04261"/>
    </source>
</evidence>
<dbReference type="Pfam" id="PF20628">
    <property type="entry name" value="Dyp_perox_C"/>
    <property type="match status" value="1"/>
</dbReference>
<dbReference type="NCBIfam" id="TIGR01413">
    <property type="entry name" value="Dyp_perox_fam"/>
    <property type="match status" value="1"/>
</dbReference>
<comment type="caution">
    <text evidence="16">The sequence shown here is derived from an EMBL/GenBank/DDBJ whole genome shotgun (WGS) entry which is preliminary data.</text>
</comment>
<dbReference type="EMBL" id="MLYP01000027">
    <property type="protein sequence ID" value="OIJ94659.1"/>
    <property type="molecule type" value="Genomic_DNA"/>
</dbReference>
<dbReference type="GO" id="GO:0033212">
    <property type="term" value="P:iron import into cell"/>
    <property type="evidence" value="ECO:0007669"/>
    <property type="project" value="InterPro"/>
</dbReference>
<comment type="similarity">
    <text evidence="9 13">Belongs to the DyP-type peroxidase family.</text>
</comment>
<evidence type="ECO:0000256" key="6">
    <source>
        <dbReference type="ARBA" id="ARBA00023002"/>
    </source>
</evidence>
<dbReference type="InterPro" id="IPR048327">
    <property type="entry name" value="Dyp_perox_N"/>
</dbReference>
<dbReference type="InterPro" id="IPR006313">
    <property type="entry name" value="EfeB/EfeN"/>
</dbReference>
<evidence type="ECO:0000313" key="16">
    <source>
        <dbReference type="EMBL" id="OIJ94659.1"/>
    </source>
</evidence>
<dbReference type="InterPro" id="IPR011008">
    <property type="entry name" value="Dimeric_a/b-barrel"/>
</dbReference>
<dbReference type="PROSITE" id="PS51404">
    <property type="entry name" value="DYP_PEROXIDASE"/>
    <property type="match status" value="1"/>
</dbReference>
<feature type="domain" description="Dyp-type peroxidase N-terminal" evidence="14">
    <location>
        <begin position="69"/>
        <end position="221"/>
    </location>
</feature>
<dbReference type="OrthoDB" id="9781066at2"/>
<evidence type="ECO:0000256" key="8">
    <source>
        <dbReference type="ARBA" id="ARBA00023239"/>
    </source>
</evidence>
<reference evidence="16 17" key="1">
    <citation type="submission" date="2016-10" db="EMBL/GenBank/DDBJ databases">
        <title>Genome sequence of Streptomyces sp. MUSC 93.</title>
        <authorList>
            <person name="Lee L.-H."/>
            <person name="Ser H.-L."/>
            <person name="Law J.W.-F."/>
        </authorList>
    </citation>
    <scope>NUCLEOTIDE SEQUENCE [LARGE SCALE GENOMIC DNA]</scope>
    <source>
        <strain evidence="16 17">MUSC 93</strain>
    </source>
</reference>
<evidence type="ECO:0000256" key="7">
    <source>
        <dbReference type="ARBA" id="ARBA00023004"/>
    </source>
</evidence>
<feature type="domain" description="Dyp-type peroxidase C-terminal" evidence="15">
    <location>
        <begin position="230"/>
        <end position="412"/>
    </location>
</feature>
<dbReference type="GO" id="GO:0030313">
    <property type="term" value="C:cell envelope"/>
    <property type="evidence" value="ECO:0007669"/>
    <property type="project" value="UniProtKB-SubCell"/>
</dbReference>
<protein>
    <recommendedName>
        <fullName evidence="10 13">Deferrochelatase</fullName>
        <ecNumber evidence="13">1.11.1.-</ecNumber>
    </recommendedName>
    <alternativeName>
        <fullName evidence="11 13">Peroxidase EfeB</fullName>
    </alternativeName>
</protein>
<keyword evidence="8" id="KW-0456">Lyase</keyword>
<evidence type="ECO:0000256" key="1">
    <source>
        <dbReference type="ARBA" id="ARBA00004196"/>
    </source>
</evidence>
<evidence type="ECO:0000256" key="10">
    <source>
        <dbReference type="ARBA" id="ARBA00033771"/>
    </source>
</evidence>
<keyword evidence="4 13" id="KW-0479">Metal-binding</keyword>
<accession>A0A1S2PLH1</accession>
<dbReference type="SUPFAM" id="SSF54909">
    <property type="entry name" value="Dimeric alpha+beta barrel"/>
    <property type="match status" value="1"/>
</dbReference>
<evidence type="ECO:0000256" key="9">
    <source>
        <dbReference type="ARBA" id="ARBA00025737"/>
    </source>
</evidence>
<dbReference type="STRING" id="1428652.BIV24_10815"/>
<dbReference type="GO" id="GO:0046872">
    <property type="term" value="F:metal ion binding"/>
    <property type="evidence" value="ECO:0007669"/>
    <property type="project" value="UniProtKB-KW"/>
</dbReference>
<dbReference type="GO" id="GO:0004325">
    <property type="term" value="F:ferrochelatase activity"/>
    <property type="evidence" value="ECO:0007669"/>
    <property type="project" value="UniProtKB-EC"/>
</dbReference>
<organism evidence="16 17">
    <name type="scientific">Streptomyces colonosanans</name>
    <dbReference type="NCBI Taxonomy" id="1428652"/>
    <lineage>
        <taxon>Bacteria</taxon>
        <taxon>Bacillati</taxon>
        <taxon>Actinomycetota</taxon>
        <taxon>Actinomycetes</taxon>
        <taxon>Kitasatosporales</taxon>
        <taxon>Streptomycetaceae</taxon>
        <taxon>Streptomyces</taxon>
    </lineage>
</organism>
<evidence type="ECO:0000256" key="5">
    <source>
        <dbReference type="ARBA" id="ARBA00022729"/>
    </source>
</evidence>
<dbReference type="PANTHER" id="PTHR30521">
    <property type="entry name" value="DEFERROCHELATASE/PEROXIDASE"/>
    <property type="match status" value="1"/>
</dbReference>
<dbReference type="GO" id="GO:0020037">
    <property type="term" value="F:heme binding"/>
    <property type="evidence" value="ECO:0007669"/>
    <property type="project" value="InterPro"/>
</dbReference>
<evidence type="ECO:0000256" key="13">
    <source>
        <dbReference type="RuleBase" id="RU365017"/>
    </source>
</evidence>
<evidence type="ECO:0000256" key="12">
    <source>
        <dbReference type="ARBA" id="ARBA00048856"/>
    </source>
</evidence>
<gene>
    <name evidence="16" type="ORF">BIV24_10815</name>
</gene>
<evidence type="ECO:0000256" key="11">
    <source>
        <dbReference type="ARBA" id="ARBA00033775"/>
    </source>
</evidence>
<evidence type="ECO:0000256" key="2">
    <source>
        <dbReference type="ARBA" id="ARBA00022559"/>
    </source>
</evidence>
<dbReference type="NCBIfam" id="TIGR01412">
    <property type="entry name" value="tat_substr_1"/>
    <property type="match status" value="1"/>
</dbReference>
<keyword evidence="3 13" id="KW-0349">Heme</keyword>
<keyword evidence="7 13" id="KW-0408">Iron</keyword>
<sequence>MPSAETSAPEGGCPAGAGRRSFVKTALGAGAAGAVLAGGGFALSQTGTTQAQAADTTDAAKVPFHGVHQAGIINPAPAAAGFVSFHVIAENRKELADLLRTITERARFLTAGGTPEDLGVGAPPSDNGILGPVVPADELTVTVGVGASLFDDRYGLAKAKPRRLTPMRTFPNDNLQAAECHGDLSLQICAARQDTVLHALRDIARHTRGAMQIKWRVDGFQNAPRPSGAQRNLLGFKDGTANPDVASAREMNRLVWVGEGQGEPAWAAGGSYQVIRIIRMLVEFWDRVSLTEQQKMFGRRKDTGAPLDGAKESDVPNYAKDPHGTAIPLDAHIRLANPRTAGTDNSRILRRGYNYDRGVDKVGNLDMGLVFCSYQQDVQRQFEATQTRLIDEPLVDYISPTGGGYFFALPGAKDSSDWLGRGLLAV</sequence>
<dbReference type="GO" id="GO:0004601">
    <property type="term" value="F:peroxidase activity"/>
    <property type="evidence" value="ECO:0007669"/>
    <property type="project" value="UniProtKB-KW"/>
</dbReference>
<comment type="cofactor">
    <cofactor evidence="13">
        <name>heme b</name>
        <dbReference type="ChEBI" id="CHEBI:60344"/>
    </cofactor>
    <text evidence="13">Binds 1 heme b (iron(II)-protoporphyrin IX) group non-covalently per subunit.</text>
</comment>
<evidence type="ECO:0000256" key="3">
    <source>
        <dbReference type="ARBA" id="ARBA00022617"/>
    </source>
</evidence>
<dbReference type="Proteomes" id="UP000179935">
    <property type="component" value="Unassembled WGS sequence"/>
</dbReference>
<dbReference type="PROSITE" id="PS51318">
    <property type="entry name" value="TAT"/>
    <property type="match status" value="1"/>
</dbReference>
<keyword evidence="17" id="KW-1185">Reference proteome</keyword>
<dbReference type="RefSeq" id="WP_071366042.1">
    <property type="nucleotide sequence ID" value="NZ_MLYP01000027.1"/>
</dbReference>
<dbReference type="Pfam" id="PF04261">
    <property type="entry name" value="Dyp_perox_N"/>
    <property type="match status" value="1"/>
</dbReference>
<dbReference type="AlphaFoldDB" id="A0A1S2PLH1"/>
<comment type="catalytic activity">
    <reaction evidence="12">
        <text>heme b + 2 H(+) = protoporphyrin IX + Fe(2+)</text>
        <dbReference type="Rhea" id="RHEA:22584"/>
        <dbReference type="ChEBI" id="CHEBI:15378"/>
        <dbReference type="ChEBI" id="CHEBI:29033"/>
        <dbReference type="ChEBI" id="CHEBI:57306"/>
        <dbReference type="ChEBI" id="CHEBI:60344"/>
        <dbReference type="EC" id="4.98.1.1"/>
    </reaction>
    <physiologicalReaction direction="left-to-right" evidence="12">
        <dbReference type="Rhea" id="RHEA:22585"/>
    </physiologicalReaction>
</comment>
<keyword evidence="2 13" id="KW-0575">Peroxidase</keyword>
<name>A0A1S2PLH1_9ACTN</name>
<keyword evidence="6 13" id="KW-0560">Oxidoreductase</keyword>
<proteinExistence type="inferred from homology"/>
<dbReference type="EC" id="1.11.1.-" evidence="13"/>
<dbReference type="InterPro" id="IPR048328">
    <property type="entry name" value="Dyp_perox_C"/>
</dbReference>